<evidence type="ECO:0008006" key="3">
    <source>
        <dbReference type="Google" id="ProtNLM"/>
    </source>
</evidence>
<organism evidence="1 2">
    <name type="scientific">Bizionia sediminis</name>
    <dbReference type="NCBI Taxonomy" id="1737064"/>
    <lineage>
        <taxon>Bacteria</taxon>
        <taxon>Pseudomonadati</taxon>
        <taxon>Bacteroidota</taxon>
        <taxon>Flavobacteriia</taxon>
        <taxon>Flavobacteriales</taxon>
        <taxon>Flavobacteriaceae</taxon>
        <taxon>Bizionia</taxon>
    </lineage>
</organism>
<name>A0ABW5KS49_9FLAO</name>
<evidence type="ECO:0000313" key="2">
    <source>
        <dbReference type="Proteomes" id="UP001597472"/>
    </source>
</evidence>
<reference evidence="2" key="1">
    <citation type="journal article" date="2019" name="Int. J. Syst. Evol. Microbiol.">
        <title>The Global Catalogue of Microorganisms (GCM) 10K type strain sequencing project: providing services to taxonomists for standard genome sequencing and annotation.</title>
        <authorList>
            <consortium name="The Broad Institute Genomics Platform"/>
            <consortium name="The Broad Institute Genome Sequencing Center for Infectious Disease"/>
            <person name="Wu L."/>
            <person name="Ma J."/>
        </authorList>
    </citation>
    <scope>NUCLEOTIDE SEQUENCE [LARGE SCALE GENOMIC DNA]</scope>
    <source>
        <strain evidence="2">KCTC 42587</strain>
    </source>
</reference>
<comment type="caution">
    <text evidence="1">The sequence shown here is derived from an EMBL/GenBank/DDBJ whole genome shotgun (WGS) entry which is preliminary data.</text>
</comment>
<evidence type="ECO:0000313" key="1">
    <source>
        <dbReference type="EMBL" id="MFD2551639.1"/>
    </source>
</evidence>
<keyword evidence="2" id="KW-1185">Reference proteome</keyword>
<proteinExistence type="predicted"/>
<protein>
    <recommendedName>
        <fullName evidence="3">DUF4142 domain-containing protein</fullName>
    </recommendedName>
</protein>
<accession>A0ABW5KS49</accession>
<dbReference type="Proteomes" id="UP001597472">
    <property type="component" value="Unassembled WGS sequence"/>
</dbReference>
<gene>
    <name evidence="1" type="ORF">ACFSQP_07415</name>
</gene>
<sequence length="170" mass="18994">MKISYFLLVLCMVSCTDLPTEKTTEPTEVATPDLVSKADIAALKYVGFTADNKVQQAIANWTKYKELQSIITDVKMGNLSFFKSNQEILATLNAEVKSTIPATINSPFVMARLIALETKMFKLESEMNLANPSKARILASVKELLEAFSNLNLQMNKQIEKESQRIQKPS</sequence>
<dbReference type="RefSeq" id="WP_376892946.1">
    <property type="nucleotide sequence ID" value="NZ_JBHULS010000002.1"/>
</dbReference>
<dbReference type="EMBL" id="JBHULS010000002">
    <property type="protein sequence ID" value="MFD2551639.1"/>
    <property type="molecule type" value="Genomic_DNA"/>
</dbReference>